<reference evidence="1 2" key="1">
    <citation type="submission" date="2020-12" db="EMBL/GenBank/DDBJ databases">
        <title>Concerted genomic and epigenomic changes stabilize Arabidopsis allopolyploids.</title>
        <authorList>
            <person name="Chen Z."/>
        </authorList>
    </citation>
    <scope>NUCLEOTIDE SEQUENCE [LARGE SCALE GENOMIC DNA]</scope>
    <source>
        <strain evidence="1">Allo738</strain>
        <tissue evidence="1">Leaf</tissue>
    </source>
</reference>
<keyword evidence="2" id="KW-1185">Reference proteome</keyword>
<comment type="caution">
    <text evidence="1">The sequence shown here is derived from an EMBL/GenBank/DDBJ whole genome shotgun (WGS) entry which is preliminary data.</text>
</comment>
<evidence type="ECO:0000313" key="2">
    <source>
        <dbReference type="Proteomes" id="UP000694240"/>
    </source>
</evidence>
<dbReference type="EMBL" id="JAEFBK010000010">
    <property type="protein sequence ID" value="KAG7561002.1"/>
    <property type="molecule type" value="Genomic_DNA"/>
</dbReference>
<dbReference type="Proteomes" id="UP000694240">
    <property type="component" value="Chromosome 10"/>
</dbReference>
<protein>
    <submittedName>
        <fullName evidence="1">Uncharacterized protein</fullName>
    </submittedName>
</protein>
<evidence type="ECO:0000313" key="1">
    <source>
        <dbReference type="EMBL" id="KAG7561002.1"/>
    </source>
</evidence>
<proteinExistence type="predicted"/>
<accession>A0A8T1ZNI8</accession>
<dbReference type="AlphaFoldDB" id="A0A8T1ZNI8"/>
<organism evidence="1 2">
    <name type="scientific">Arabidopsis thaliana x Arabidopsis arenosa</name>
    <dbReference type="NCBI Taxonomy" id="1240361"/>
    <lineage>
        <taxon>Eukaryota</taxon>
        <taxon>Viridiplantae</taxon>
        <taxon>Streptophyta</taxon>
        <taxon>Embryophyta</taxon>
        <taxon>Tracheophyta</taxon>
        <taxon>Spermatophyta</taxon>
        <taxon>Magnoliopsida</taxon>
        <taxon>eudicotyledons</taxon>
        <taxon>Gunneridae</taxon>
        <taxon>Pentapetalae</taxon>
        <taxon>rosids</taxon>
        <taxon>malvids</taxon>
        <taxon>Brassicales</taxon>
        <taxon>Brassicaceae</taxon>
        <taxon>Camelineae</taxon>
        <taxon>Arabidopsis</taxon>
    </lineage>
</organism>
<gene>
    <name evidence="1" type="ORF">ISN45_Aa05g024650</name>
</gene>
<sequence length="209" mass="23021">MVYLPHGILVDVVRRIGSSGFRELGPFIASGPEGRDAAFDAEVLAEADLDEFVFVSSLANEGSTYRPFFMRCFEAGNITAKYVEGLRRAVKDGPSTESLELIRSAERHIVYAAFANAIFEVAGGNYEQGMQCMASLAVKVSWLEEMVEIGDAVMAQVADLGPPMCGNYNETFRYPAGDVPNCIHFACSMYDVCFECIAYWYARRVALVC</sequence>
<name>A0A8T1ZNI8_9BRAS</name>